<dbReference type="EMBL" id="LR797077">
    <property type="protein sequence ID" value="CAB4185159.1"/>
    <property type="molecule type" value="Genomic_DNA"/>
</dbReference>
<dbReference type="Pfam" id="PF03237">
    <property type="entry name" value="Terminase_6N"/>
    <property type="match status" value="1"/>
</dbReference>
<evidence type="ECO:0000313" key="6">
    <source>
        <dbReference type="EMBL" id="CAB4179071.1"/>
    </source>
</evidence>
<dbReference type="GO" id="GO:0005524">
    <property type="term" value="F:ATP binding"/>
    <property type="evidence" value="ECO:0007669"/>
    <property type="project" value="UniProtKB-KW"/>
</dbReference>
<dbReference type="EMBL" id="LR797136">
    <property type="protein sequence ID" value="CAB4189393.1"/>
    <property type="molecule type" value="Genomic_DNA"/>
</dbReference>
<evidence type="ECO:0000313" key="10">
    <source>
        <dbReference type="EMBL" id="CAB4220480.1"/>
    </source>
</evidence>
<dbReference type="Pfam" id="PF17289">
    <property type="entry name" value="Terminase_6C"/>
    <property type="match status" value="1"/>
</dbReference>
<evidence type="ECO:0000313" key="7">
    <source>
        <dbReference type="EMBL" id="CAB4185159.1"/>
    </source>
</evidence>
<sequence>MPAGSIGTVIAPTYPMLRDGAMRTILQVAGAGNVVQEFNQSHGELKLIGNRTILFRSADNADRLRGANLGWLWLDEGALMDPETWPIAVATLRETPGRAWITTTPRGRNWIWDLWSKGGLDYAMIESRTADNTFLPAGFVDMLRQTMTAEQYEQEANGKFIDVAGAMFKRQWFTYADYAPAGLDWFRYWDLAASTRESADYTAGARVAFGDDGVIYVSDVIRIKAEWPDVQKLIIHTALSEPGTVLGIEEALHGLAALQEMRRRPELLTTTIRGIRVDRDKRARAMPWAARAESGKVVLVRGPWNSVFLDELVSFPMGSHDDMIDAVSGAVGMMGTGTIDWGFM</sequence>
<keyword evidence="2" id="KW-0547">Nucleotide-binding</keyword>
<dbReference type="InterPro" id="IPR035421">
    <property type="entry name" value="Terminase_6C"/>
</dbReference>
<dbReference type="EMBL" id="LR797495">
    <property type="protein sequence ID" value="CAB4220480.1"/>
    <property type="molecule type" value="Genomic_DNA"/>
</dbReference>
<dbReference type="InterPro" id="IPR027417">
    <property type="entry name" value="P-loop_NTPase"/>
</dbReference>
<dbReference type="NCBIfam" id="TIGR01630">
    <property type="entry name" value="psiM2_ORF9"/>
    <property type="match status" value="1"/>
</dbReference>
<name>A0A6J5QC24_9CAUD</name>
<accession>A0A6J5QC24</accession>
<dbReference type="EMBL" id="LR798420">
    <property type="protein sequence ID" value="CAB5230519.1"/>
    <property type="molecule type" value="Genomic_DNA"/>
</dbReference>
<evidence type="ECO:0000313" key="9">
    <source>
        <dbReference type="EMBL" id="CAB4217281.1"/>
    </source>
</evidence>
<dbReference type="InterPro" id="IPR006517">
    <property type="entry name" value="Phage_terminase_lsu-like_C"/>
</dbReference>
<evidence type="ECO:0000256" key="2">
    <source>
        <dbReference type="ARBA" id="ARBA00022741"/>
    </source>
</evidence>
<protein>
    <submittedName>
        <fullName evidence="6">Archaeophage PsiM2, terminase large subunit</fullName>
    </submittedName>
</protein>
<evidence type="ECO:0000256" key="4">
    <source>
        <dbReference type="ARBA" id="ARBA00023219"/>
    </source>
</evidence>
<dbReference type="EMBL" id="LR797444">
    <property type="protein sequence ID" value="CAB4217281.1"/>
    <property type="molecule type" value="Genomic_DNA"/>
</dbReference>
<evidence type="ECO:0000313" key="11">
    <source>
        <dbReference type="EMBL" id="CAB5230519.1"/>
    </source>
</evidence>
<keyword evidence="4" id="KW-0231">Viral genome packaging</keyword>
<dbReference type="Gene3D" id="3.40.50.300">
    <property type="entry name" value="P-loop containing nucleotide triphosphate hydrolases"/>
    <property type="match status" value="1"/>
</dbReference>
<reference evidence="6" key="1">
    <citation type="submission" date="2020-05" db="EMBL/GenBank/DDBJ databases">
        <authorList>
            <person name="Chiriac C."/>
            <person name="Salcher M."/>
            <person name="Ghai R."/>
            <person name="Kavagutti S V."/>
        </authorList>
    </citation>
    <scope>NUCLEOTIDE SEQUENCE</scope>
</reference>
<gene>
    <name evidence="6" type="ORF">UFOVP1029_29</name>
    <name evidence="7" type="ORF">UFOVP1129_29</name>
    <name evidence="8" type="ORF">UFOVP1188_29</name>
    <name evidence="9" type="ORF">UFOVP1490_18</name>
    <name evidence="11" type="ORF">UFOVP1576_29</name>
    <name evidence="10" type="ORF">UFOVP1633_29</name>
</gene>
<proteinExistence type="predicted"/>
<evidence type="ECO:0000256" key="3">
    <source>
        <dbReference type="ARBA" id="ARBA00022840"/>
    </source>
</evidence>
<keyword evidence="1" id="KW-1188">Viral release from host cell</keyword>
<feature type="domain" description="Terminase large subunit gp17-like C-terminal" evidence="5">
    <location>
        <begin position="188"/>
        <end position="330"/>
    </location>
</feature>
<dbReference type="EMBL" id="LR796972">
    <property type="protein sequence ID" value="CAB4179071.1"/>
    <property type="molecule type" value="Genomic_DNA"/>
</dbReference>
<keyword evidence="3" id="KW-0067">ATP-binding</keyword>
<evidence type="ECO:0000313" key="8">
    <source>
        <dbReference type="EMBL" id="CAB4189393.1"/>
    </source>
</evidence>
<evidence type="ECO:0000256" key="1">
    <source>
        <dbReference type="ARBA" id="ARBA00022612"/>
    </source>
</evidence>
<evidence type="ECO:0000259" key="5">
    <source>
        <dbReference type="Pfam" id="PF17289"/>
    </source>
</evidence>
<organism evidence="6">
    <name type="scientific">uncultured Caudovirales phage</name>
    <dbReference type="NCBI Taxonomy" id="2100421"/>
    <lineage>
        <taxon>Viruses</taxon>
        <taxon>Duplodnaviria</taxon>
        <taxon>Heunggongvirae</taxon>
        <taxon>Uroviricota</taxon>
        <taxon>Caudoviricetes</taxon>
        <taxon>Peduoviridae</taxon>
        <taxon>Maltschvirus</taxon>
        <taxon>Maltschvirus maltsch</taxon>
    </lineage>
</organism>